<dbReference type="GO" id="GO:0003920">
    <property type="term" value="F:GMP reductase activity"/>
    <property type="evidence" value="ECO:0007669"/>
    <property type="project" value="UniProtKB-UniRule"/>
</dbReference>
<dbReference type="NCBIfam" id="NF003470">
    <property type="entry name" value="PRK05096.1"/>
    <property type="match status" value="1"/>
</dbReference>
<reference evidence="13 14" key="1">
    <citation type="journal article" date="2010" name="PLoS ONE">
        <title>The Waddlia genome: a window into chlamydial biology.</title>
        <authorList>
            <person name="Bertelli C."/>
            <person name="Collyn F."/>
            <person name="Croxatto A."/>
            <person name="Ruckert C."/>
            <person name="Polkinghorne A."/>
            <person name="Kebbi-Beghdadi C."/>
            <person name="Goesmann A."/>
            <person name="Vaughan L."/>
            <person name="Greub G."/>
        </authorList>
    </citation>
    <scope>NUCLEOTIDE SEQUENCE [LARGE SCALE GENOMIC DNA]</scope>
    <source>
        <strain evidence="14">ATCC VR-1470 / WSU 86-1044</strain>
    </source>
</reference>
<evidence type="ECO:0000313" key="14">
    <source>
        <dbReference type="Proteomes" id="UP000001505"/>
    </source>
</evidence>
<dbReference type="STRING" id="716544.wcw_0845"/>
<comment type="subunit">
    <text evidence="8">Homotetramer.</text>
</comment>
<dbReference type="Proteomes" id="UP000001505">
    <property type="component" value="Chromosome"/>
</dbReference>
<evidence type="ECO:0000256" key="8">
    <source>
        <dbReference type="HAMAP-Rule" id="MF_00596"/>
    </source>
</evidence>
<evidence type="ECO:0000256" key="7">
    <source>
        <dbReference type="ARBA" id="ARBA00061520"/>
    </source>
</evidence>
<keyword evidence="2 8" id="KW-0521">NADP</keyword>
<dbReference type="PIRSF" id="PIRSF000235">
    <property type="entry name" value="GMP_reductase"/>
    <property type="match status" value="1"/>
</dbReference>
<keyword evidence="4 8" id="KW-0560">Oxidoreductase</keyword>
<dbReference type="EMBL" id="CP001928">
    <property type="protein sequence ID" value="ADI38211.1"/>
    <property type="molecule type" value="Genomic_DNA"/>
</dbReference>
<accession>D6YVQ0</accession>
<evidence type="ECO:0000256" key="6">
    <source>
        <dbReference type="ARBA" id="ARBA00048616"/>
    </source>
</evidence>
<dbReference type="HAMAP" id="MF_00596">
    <property type="entry name" value="GMP_reduct_type1"/>
    <property type="match status" value="1"/>
</dbReference>
<dbReference type="EC" id="1.7.1.7" evidence="8"/>
<dbReference type="InterPro" id="IPR050139">
    <property type="entry name" value="GMP_reductase"/>
</dbReference>
<feature type="active site" description="Thioimidate intermediate" evidence="8 9">
    <location>
        <position position="182"/>
    </location>
</feature>
<dbReference type="AlphaFoldDB" id="D6YVQ0"/>
<evidence type="ECO:0000256" key="1">
    <source>
        <dbReference type="ARBA" id="ARBA00022723"/>
    </source>
</evidence>
<dbReference type="SUPFAM" id="SSF51412">
    <property type="entry name" value="Inosine monophosphate dehydrogenase (IMPDH)"/>
    <property type="match status" value="1"/>
</dbReference>
<evidence type="ECO:0000256" key="4">
    <source>
        <dbReference type="ARBA" id="ARBA00023002"/>
    </source>
</evidence>
<sequence length="351" mass="38619">MRIEQDLKLDFVDVLIKPKRSTLYSRKDVDVEREFHFRWADTSWTGIPIIASNMDTIGTIEMAKAMGKRKMLTAVHKFTRVNDWSDPEIPIGSVMATTGINDDQARKTFNDILKKRPEIQWICVDIANGYTERFVEFIDHIRESHPKKIIVAGNVVTGEMTEQLILAGADIVKVGIGPGSVCTTRRMTGVGYPQLSAVIECADAAHGIGGHIISDGGCIVPGDIPKAFGAGADFVMLGGMLSGHDECLGNLIEVDGKKLMEFYGMSSDTAMKKHFGGVEHYRSSEGKTVLVGYKGAVDNTLSEILGGLRSACTYAGAKRLKDLPKCTTFIRVNRQLNNTFQTKNEYHVIDT</sequence>
<comment type="similarity">
    <text evidence="7 8">Belongs to the IMPDH/GMPR family. GuaC type 1 subfamily.</text>
</comment>
<evidence type="ECO:0000256" key="3">
    <source>
        <dbReference type="ARBA" id="ARBA00022958"/>
    </source>
</evidence>
<feature type="domain" description="IMP dehydrogenase/GMP reductase" evidence="12">
    <location>
        <begin position="95"/>
        <end position="333"/>
    </location>
</feature>
<dbReference type="PANTHER" id="PTHR43170:SF5">
    <property type="entry name" value="GMP REDUCTASE"/>
    <property type="match status" value="1"/>
</dbReference>
<feature type="binding site" evidence="8 10">
    <location>
        <position position="179"/>
    </location>
    <ligand>
        <name>K(+)</name>
        <dbReference type="ChEBI" id="CHEBI:29103"/>
    </ligand>
</feature>
<proteinExistence type="inferred from homology"/>
<dbReference type="RefSeq" id="WP_013181925.1">
    <property type="nucleotide sequence ID" value="NC_014225.1"/>
</dbReference>
<name>D6YVQ0_WADCW</name>
<feature type="binding site" evidence="8">
    <location>
        <begin position="212"/>
        <end position="235"/>
    </location>
    <ligand>
        <name>NADP(+)</name>
        <dbReference type="ChEBI" id="CHEBI:58349"/>
    </ligand>
</feature>
<dbReference type="GO" id="GO:1902560">
    <property type="term" value="C:GMP reductase complex"/>
    <property type="evidence" value="ECO:0007669"/>
    <property type="project" value="InterPro"/>
</dbReference>
<comment type="caution">
    <text evidence="8">Lacks conserved residue(s) required for the propagation of feature annotation.</text>
</comment>
<dbReference type="SMART" id="SM01240">
    <property type="entry name" value="IMPDH"/>
    <property type="match status" value="1"/>
</dbReference>
<evidence type="ECO:0000259" key="12">
    <source>
        <dbReference type="Pfam" id="PF00478"/>
    </source>
</evidence>
<dbReference type="GO" id="GO:0006163">
    <property type="term" value="P:purine nucleotide metabolic process"/>
    <property type="evidence" value="ECO:0007669"/>
    <property type="project" value="UniProtKB-UniRule"/>
</dbReference>
<evidence type="ECO:0000256" key="11">
    <source>
        <dbReference type="RuleBase" id="RU003929"/>
    </source>
</evidence>
<dbReference type="GO" id="GO:0046872">
    <property type="term" value="F:metal ion binding"/>
    <property type="evidence" value="ECO:0007669"/>
    <property type="project" value="UniProtKB-KW"/>
</dbReference>
<dbReference type="InterPro" id="IPR015875">
    <property type="entry name" value="IMP_DH/GMP_Rdtase_CS"/>
</dbReference>
<comment type="catalytic activity">
    <reaction evidence="6 8 11">
        <text>IMP + NH4(+) + NADP(+) = GMP + NADPH + 2 H(+)</text>
        <dbReference type="Rhea" id="RHEA:17185"/>
        <dbReference type="ChEBI" id="CHEBI:15378"/>
        <dbReference type="ChEBI" id="CHEBI:28938"/>
        <dbReference type="ChEBI" id="CHEBI:57783"/>
        <dbReference type="ChEBI" id="CHEBI:58053"/>
        <dbReference type="ChEBI" id="CHEBI:58115"/>
        <dbReference type="ChEBI" id="CHEBI:58349"/>
        <dbReference type="EC" id="1.7.1.7"/>
    </reaction>
</comment>
<evidence type="ECO:0000313" key="13">
    <source>
        <dbReference type="EMBL" id="ADI38211.1"/>
    </source>
</evidence>
<dbReference type="eggNOG" id="COG0516">
    <property type="taxonomic scope" value="Bacteria"/>
</dbReference>
<keyword evidence="1 8" id="KW-0479">Metal-binding</keyword>
<evidence type="ECO:0000256" key="10">
    <source>
        <dbReference type="PIRSR" id="PIRSR000235-3"/>
    </source>
</evidence>
<evidence type="ECO:0000256" key="5">
    <source>
        <dbReference type="ARBA" id="ARBA00037691"/>
    </source>
</evidence>
<dbReference type="PANTHER" id="PTHR43170">
    <property type="entry name" value="GMP REDUCTASE"/>
    <property type="match status" value="1"/>
</dbReference>
<feature type="binding site" evidence="8 10">
    <location>
        <position position="177"/>
    </location>
    <ligand>
        <name>K(+)</name>
        <dbReference type="ChEBI" id="CHEBI:29103"/>
    </ligand>
</feature>
<dbReference type="FunFam" id="3.20.20.70:FF:000012">
    <property type="entry name" value="GMP reductase"/>
    <property type="match status" value="1"/>
</dbReference>
<dbReference type="InterPro" id="IPR013785">
    <property type="entry name" value="Aldolase_TIM"/>
</dbReference>
<comment type="function">
    <text evidence="5 8 11">Catalyzes the irreversible NADPH-dependent deamination of GMP to IMP. It functions in the conversion of nucleobase, nucleoside and nucleotide derivatives of G to A nucleotides, and in maintaining the intracellular balance of A and G nucleotides.</text>
</comment>
<dbReference type="OrthoDB" id="9805398at2"/>
<dbReference type="NCBIfam" id="TIGR01305">
    <property type="entry name" value="GMP_reduct_1"/>
    <property type="match status" value="1"/>
</dbReference>
<protein>
    <recommendedName>
        <fullName evidence="8">GMP reductase</fullName>
        <ecNumber evidence="8">1.7.1.7</ecNumber>
    </recommendedName>
    <alternativeName>
        <fullName evidence="8">Guanosine 5'-monophosphate oxidoreductase</fullName>
        <shortName evidence="8">Guanosine monophosphate reductase</shortName>
    </alternativeName>
</protein>
<organism evidence="13 14">
    <name type="scientific">Waddlia chondrophila (strain ATCC VR-1470 / WSU 86-1044)</name>
    <dbReference type="NCBI Taxonomy" id="716544"/>
    <lineage>
        <taxon>Bacteria</taxon>
        <taxon>Pseudomonadati</taxon>
        <taxon>Chlamydiota</taxon>
        <taxon>Chlamydiia</taxon>
        <taxon>Parachlamydiales</taxon>
        <taxon>Waddliaceae</taxon>
        <taxon>Waddlia</taxon>
    </lineage>
</organism>
<dbReference type="InterPro" id="IPR001093">
    <property type="entry name" value="IMP_DH_GMPRt"/>
</dbReference>
<evidence type="ECO:0000256" key="9">
    <source>
        <dbReference type="PIRSR" id="PIRSR000235-1"/>
    </source>
</evidence>
<dbReference type="InterPro" id="IPR005993">
    <property type="entry name" value="GMPR"/>
</dbReference>
<evidence type="ECO:0000256" key="2">
    <source>
        <dbReference type="ARBA" id="ARBA00022857"/>
    </source>
</evidence>
<dbReference type="KEGG" id="wch:wcw_0845"/>
<dbReference type="HOGENOM" id="CLU_022552_5_3_0"/>
<dbReference type="Gene3D" id="3.20.20.70">
    <property type="entry name" value="Aldolase class I"/>
    <property type="match status" value="1"/>
</dbReference>
<dbReference type="Pfam" id="PF00478">
    <property type="entry name" value="IMPDH"/>
    <property type="match status" value="1"/>
</dbReference>
<keyword evidence="3 8" id="KW-0630">Potassium</keyword>
<dbReference type="PROSITE" id="PS00487">
    <property type="entry name" value="IMP_DH_GMP_RED"/>
    <property type="match status" value="1"/>
</dbReference>
<dbReference type="CDD" id="cd00381">
    <property type="entry name" value="IMPDH"/>
    <property type="match status" value="1"/>
</dbReference>
<keyword evidence="14" id="KW-1185">Reference proteome</keyword>
<gene>
    <name evidence="8 13" type="primary">guaC</name>
    <name evidence="13" type="ordered locus">wcw_0845</name>
</gene>